<dbReference type="GO" id="GO:0016020">
    <property type="term" value="C:membrane"/>
    <property type="evidence" value="ECO:0007669"/>
    <property type="project" value="UniProtKB-SubCell"/>
</dbReference>
<evidence type="ECO:0000256" key="2">
    <source>
        <dbReference type="ARBA" id="ARBA00004167"/>
    </source>
</evidence>
<evidence type="ECO:0000256" key="13">
    <source>
        <dbReference type="ARBA" id="ARBA00024209"/>
    </source>
</evidence>
<keyword evidence="10" id="KW-0862">Zinc</keyword>
<dbReference type="GO" id="GO:0061630">
    <property type="term" value="F:ubiquitin protein ligase activity"/>
    <property type="evidence" value="ECO:0007669"/>
    <property type="project" value="UniProtKB-EC"/>
</dbReference>
<comment type="catalytic activity">
    <reaction evidence="1">
        <text>S-ubiquitinyl-[E2 ubiquitin-conjugating enzyme]-L-cysteine + [acceptor protein]-L-lysine = [E2 ubiquitin-conjugating enzyme]-L-cysteine + N(6)-ubiquitinyl-[acceptor protein]-L-lysine.</text>
        <dbReference type="EC" id="2.3.2.27"/>
    </reaction>
</comment>
<comment type="pathway">
    <text evidence="3">Protein modification; protein ubiquitination.</text>
</comment>
<evidence type="ECO:0000256" key="14">
    <source>
        <dbReference type="PROSITE-ProRule" id="PRU00175"/>
    </source>
</evidence>
<comment type="subcellular location">
    <subcellularLocation>
        <location evidence="2">Membrane</location>
        <topology evidence="2">Single-pass membrane protein</topology>
    </subcellularLocation>
</comment>
<evidence type="ECO:0000256" key="8">
    <source>
        <dbReference type="ARBA" id="ARBA00022771"/>
    </source>
</evidence>
<dbReference type="SMART" id="SM00184">
    <property type="entry name" value="RING"/>
    <property type="match status" value="1"/>
</dbReference>
<dbReference type="CDD" id="cd16461">
    <property type="entry name" value="RING-H2_EL5-like"/>
    <property type="match status" value="1"/>
</dbReference>
<dbReference type="PROSITE" id="PS50089">
    <property type="entry name" value="ZF_RING_2"/>
    <property type="match status" value="1"/>
</dbReference>
<keyword evidence="12 15" id="KW-0472">Membrane</keyword>
<dbReference type="InterPro" id="IPR001841">
    <property type="entry name" value="Znf_RING"/>
</dbReference>
<keyword evidence="9" id="KW-0833">Ubl conjugation pathway</keyword>
<protein>
    <recommendedName>
        <fullName evidence="4">RING-type E3 ubiquitin transferase</fullName>
        <ecNumber evidence="4">2.3.2.27</ecNumber>
    </recommendedName>
</protein>
<comment type="similarity">
    <text evidence="13">Belongs to the RING-type zinc finger family. ATL subfamily.</text>
</comment>
<keyword evidence="8 14" id="KW-0863">Zinc-finger</keyword>
<dbReference type="AlphaFoldDB" id="A0A5B6YXZ8"/>
<evidence type="ECO:0000256" key="15">
    <source>
        <dbReference type="SAM" id="Phobius"/>
    </source>
</evidence>
<evidence type="ECO:0000256" key="3">
    <source>
        <dbReference type="ARBA" id="ARBA00004906"/>
    </source>
</evidence>
<dbReference type="InterPro" id="IPR013083">
    <property type="entry name" value="Znf_RING/FYVE/PHD"/>
</dbReference>
<dbReference type="GO" id="GO:0008270">
    <property type="term" value="F:zinc ion binding"/>
    <property type="evidence" value="ECO:0007669"/>
    <property type="project" value="UniProtKB-KW"/>
</dbReference>
<dbReference type="Pfam" id="PF13639">
    <property type="entry name" value="zf-RING_2"/>
    <property type="match status" value="1"/>
</dbReference>
<keyword evidence="17" id="KW-0012">Acyltransferase</keyword>
<evidence type="ECO:0000256" key="1">
    <source>
        <dbReference type="ARBA" id="ARBA00000900"/>
    </source>
</evidence>
<dbReference type="SMART" id="SM01197">
    <property type="entry name" value="FANCL_C"/>
    <property type="match status" value="1"/>
</dbReference>
<evidence type="ECO:0000259" key="16">
    <source>
        <dbReference type="PROSITE" id="PS50089"/>
    </source>
</evidence>
<keyword evidence="5 17" id="KW-0808">Transferase</keyword>
<keyword evidence="11 15" id="KW-1133">Transmembrane helix</keyword>
<organism evidence="17">
    <name type="scientific">Davidia involucrata</name>
    <name type="common">Dove tree</name>
    <dbReference type="NCBI Taxonomy" id="16924"/>
    <lineage>
        <taxon>Eukaryota</taxon>
        <taxon>Viridiplantae</taxon>
        <taxon>Streptophyta</taxon>
        <taxon>Embryophyta</taxon>
        <taxon>Tracheophyta</taxon>
        <taxon>Spermatophyta</taxon>
        <taxon>Magnoliopsida</taxon>
        <taxon>eudicotyledons</taxon>
        <taxon>Gunneridae</taxon>
        <taxon>Pentapetalae</taxon>
        <taxon>asterids</taxon>
        <taxon>Cornales</taxon>
        <taxon>Nyssaceae</taxon>
        <taxon>Davidia</taxon>
    </lineage>
</organism>
<keyword evidence="6 15" id="KW-0812">Transmembrane</keyword>
<reference evidence="17" key="1">
    <citation type="submission" date="2019-08" db="EMBL/GenBank/DDBJ databases">
        <title>Reference gene set and small RNA set construction with multiple tissues from Davidia involucrata Baill.</title>
        <authorList>
            <person name="Yang H."/>
            <person name="Zhou C."/>
            <person name="Li G."/>
            <person name="Wang J."/>
            <person name="Gao P."/>
            <person name="Wang M."/>
            <person name="Wang R."/>
            <person name="Zhao Y."/>
        </authorList>
    </citation>
    <scope>NUCLEOTIDE SEQUENCE</scope>
    <source>
        <tissue evidence="17">Mixed with DoveR01_LX</tissue>
    </source>
</reference>
<dbReference type="InterPro" id="IPR044600">
    <property type="entry name" value="ATL1/ATL16-like"/>
</dbReference>
<evidence type="ECO:0000256" key="6">
    <source>
        <dbReference type="ARBA" id="ARBA00022692"/>
    </source>
</evidence>
<evidence type="ECO:0000256" key="7">
    <source>
        <dbReference type="ARBA" id="ARBA00022723"/>
    </source>
</evidence>
<sequence length="268" mass="29384">MDDIDYSPPSPPITINSFFTPLLISMLGIVSTSMAIALYHLILVKYCMRRDEETSGRALPSPPASDGEPAAKGVEEKILKTIPILCYSTQKGNLFRIDQTECVICLGELEDGDMVRLLPNCMHAFHVPCIDKWFTSRTSCPVCRSPIVAPVRSTPGDGIELNVVGDFDVDASASAAAPPRGLLRRCASSAVPMERRSRRLVMGLKRSLSMDQSHVIVEIQRESDRASSSSSSKARSIRHLDRVSSTLLRSFSRLRMGRGSEASGILPY</sequence>
<dbReference type="UniPathway" id="UPA00143"/>
<evidence type="ECO:0000256" key="10">
    <source>
        <dbReference type="ARBA" id="ARBA00022833"/>
    </source>
</evidence>
<evidence type="ECO:0000256" key="12">
    <source>
        <dbReference type="ARBA" id="ARBA00023136"/>
    </source>
</evidence>
<gene>
    <name evidence="17" type="ORF">Din_006168</name>
</gene>
<evidence type="ECO:0000313" key="17">
    <source>
        <dbReference type="EMBL" id="MPA36727.1"/>
    </source>
</evidence>
<evidence type="ECO:0000256" key="9">
    <source>
        <dbReference type="ARBA" id="ARBA00022786"/>
    </source>
</evidence>
<feature type="transmembrane region" description="Helical" evidence="15">
    <location>
        <begin position="18"/>
        <end position="42"/>
    </location>
</feature>
<feature type="domain" description="RING-type" evidence="16">
    <location>
        <begin position="102"/>
        <end position="144"/>
    </location>
</feature>
<dbReference type="SUPFAM" id="SSF57850">
    <property type="entry name" value="RING/U-box"/>
    <property type="match status" value="1"/>
</dbReference>
<accession>A0A5B6YXZ8</accession>
<evidence type="ECO:0000256" key="11">
    <source>
        <dbReference type="ARBA" id="ARBA00022989"/>
    </source>
</evidence>
<dbReference type="GO" id="GO:0016567">
    <property type="term" value="P:protein ubiquitination"/>
    <property type="evidence" value="ECO:0007669"/>
    <property type="project" value="UniProtKB-UniPathway"/>
</dbReference>
<keyword evidence="7" id="KW-0479">Metal-binding</keyword>
<dbReference type="PANTHER" id="PTHR46913:SF1">
    <property type="entry name" value="RING-H2 FINGER PROTEIN ATL16"/>
    <property type="match status" value="1"/>
</dbReference>
<dbReference type="EC" id="2.3.2.27" evidence="4"/>
<evidence type="ECO:0000256" key="5">
    <source>
        <dbReference type="ARBA" id="ARBA00022679"/>
    </source>
</evidence>
<dbReference type="EMBL" id="GHES01006168">
    <property type="protein sequence ID" value="MPA36727.1"/>
    <property type="molecule type" value="Transcribed_RNA"/>
</dbReference>
<evidence type="ECO:0000256" key="4">
    <source>
        <dbReference type="ARBA" id="ARBA00012483"/>
    </source>
</evidence>
<dbReference type="PANTHER" id="PTHR46913">
    <property type="entry name" value="RING-H2 FINGER PROTEIN ATL16"/>
    <property type="match status" value="1"/>
</dbReference>
<proteinExistence type="inferred from homology"/>
<name>A0A5B6YXZ8_DAVIN</name>
<dbReference type="Gene3D" id="3.30.40.10">
    <property type="entry name" value="Zinc/RING finger domain, C3HC4 (zinc finger)"/>
    <property type="match status" value="1"/>
</dbReference>